<comment type="caution">
    <text evidence="1">The sequence shown here is derived from an EMBL/GenBank/DDBJ whole genome shotgun (WGS) entry which is preliminary data.</text>
</comment>
<accession>A0A841GXF9</accession>
<sequence>MMPTDRGERPEALADACRALLAAAEQALAAPDSLSDGGRAEGPGLISRLRDAIAVGGDDALLAAGDKATAWLRCSTIRTSHVPMFGGREVARYIRLAHPPRGLAATLR</sequence>
<organism evidence="1 2">
    <name type="scientific">Longimicrobium terrae</name>
    <dbReference type="NCBI Taxonomy" id="1639882"/>
    <lineage>
        <taxon>Bacteria</taxon>
        <taxon>Pseudomonadati</taxon>
        <taxon>Gemmatimonadota</taxon>
        <taxon>Longimicrobiia</taxon>
        <taxon>Longimicrobiales</taxon>
        <taxon>Longimicrobiaceae</taxon>
        <taxon>Longimicrobium</taxon>
    </lineage>
</organism>
<dbReference type="Proteomes" id="UP000582837">
    <property type="component" value="Unassembled WGS sequence"/>
</dbReference>
<evidence type="ECO:0000313" key="1">
    <source>
        <dbReference type="EMBL" id="MBB6070276.1"/>
    </source>
</evidence>
<dbReference type="AlphaFoldDB" id="A0A841GXF9"/>
<gene>
    <name evidence="1" type="ORF">HNQ61_001895</name>
</gene>
<protein>
    <submittedName>
        <fullName evidence="1">Uncharacterized protein</fullName>
    </submittedName>
</protein>
<keyword evidence="2" id="KW-1185">Reference proteome</keyword>
<evidence type="ECO:0000313" key="2">
    <source>
        <dbReference type="Proteomes" id="UP000582837"/>
    </source>
</evidence>
<reference evidence="1 2" key="1">
    <citation type="submission" date="2020-08" db="EMBL/GenBank/DDBJ databases">
        <title>Genomic Encyclopedia of Type Strains, Phase IV (KMG-IV): sequencing the most valuable type-strain genomes for metagenomic binning, comparative biology and taxonomic classification.</title>
        <authorList>
            <person name="Goeker M."/>
        </authorList>
    </citation>
    <scope>NUCLEOTIDE SEQUENCE [LARGE SCALE GENOMIC DNA]</scope>
    <source>
        <strain evidence="1 2">DSM 29007</strain>
    </source>
</reference>
<name>A0A841GXF9_9BACT</name>
<dbReference type="EMBL" id="JACHIA010000004">
    <property type="protein sequence ID" value="MBB6070276.1"/>
    <property type="molecule type" value="Genomic_DNA"/>
</dbReference>
<dbReference type="RefSeq" id="WP_170035672.1">
    <property type="nucleotide sequence ID" value="NZ_JABDTL010000001.1"/>
</dbReference>
<proteinExistence type="predicted"/>